<dbReference type="AlphaFoldDB" id="A0A8E2EBJ5"/>
<proteinExistence type="predicted"/>
<organism evidence="1 2">
    <name type="scientific">Lepidopterella palustris CBS 459.81</name>
    <dbReference type="NCBI Taxonomy" id="1314670"/>
    <lineage>
        <taxon>Eukaryota</taxon>
        <taxon>Fungi</taxon>
        <taxon>Dikarya</taxon>
        <taxon>Ascomycota</taxon>
        <taxon>Pezizomycotina</taxon>
        <taxon>Dothideomycetes</taxon>
        <taxon>Pleosporomycetidae</taxon>
        <taxon>Mytilinidiales</taxon>
        <taxon>Argynnaceae</taxon>
        <taxon>Lepidopterella</taxon>
    </lineage>
</organism>
<gene>
    <name evidence="1" type="ORF">K432DRAFT_327259</name>
</gene>
<dbReference type="Proteomes" id="UP000250266">
    <property type="component" value="Unassembled WGS sequence"/>
</dbReference>
<dbReference type="GO" id="GO:0008080">
    <property type="term" value="F:N-acetyltransferase activity"/>
    <property type="evidence" value="ECO:0007669"/>
    <property type="project" value="TreeGrafter"/>
</dbReference>
<dbReference type="EMBL" id="KV744938">
    <property type="protein sequence ID" value="OCK80980.1"/>
    <property type="molecule type" value="Genomic_DNA"/>
</dbReference>
<dbReference type="Gene3D" id="3.30.559.10">
    <property type="entry name" value="Chloramphenicol acetyltransferase-like domain"/>
    <property type="match status" value="1"/>
</dbReference>
<keyword evidence="2" id="KW-1185">Reference proteome</keyword>
<dbReference type="SUPFAM" id="SSF52777">
    <property type="entry name" value="CoA-dependent acyltransferases"/>
    <property type="match status" value="1"/>
</dbReference>
<dbReference type="InterPro" id="IPR023213">
    <property type="entry name" value="CAT-like_dom_sf"/>
</dbReference>
<sequence length="493" mass="54179">MDHQLSMTPLRAAGKTERRCIMRQVLGYYRSLIVTALYTLPLSSDFSSGVSPETFFPALRHCISAHPVLSTTVSRAETESPWFVRPETLDLRNHVKIIDPATLKTASGAGHGDGHELELLKEVMIEDHNAPMPYSPTVPPWQIIVLPLSNSKCYITFSYSHSHGDGTSGLAFHKSLLQGLNNSSRPDSDPICIPPSTPLLPTLEEGGNLYISWSYMLRPFLATYLPIFISRPLNLNASLTPSAPDMWRNPPCSYDPETFSTGLEIVVISPEILDVVLGACKAHDAKLTGLLHQIVVRALSTVISKDEAGCFVAQTPINTRRLMKGFTNDDMAVCTTADYELFPRVEVRDGDEVVNAAAWTAASNTTKQLAERASTLVDQPVGLLQYLAHFRMWMLGQLGKQRDTSYELTNVLVFDPSSRTDRGKGWELGRTLISQPANALGSLLSFNVATRKGGEMVVTLTWQRGVLGGGDEDALVRRVGEEVQKGLSRVAEE</sequence>
<dbReference type="PANTHER" id="PTHR28037:SF1">
    <property type="entry name" value="ALCOHOL O-ACETYLTRANSFERASE 1-RELATED"/>
    <property type="match status" value="1"/>
</dbReference>
<dbReference type="OrthoDB" id="2150604at2759"/>
<dbReference type="InterPro" id="IPR010828">
    <property type="entry name" value="Atf2/Sli1-like"/>
</dbReference>
<dbReference type="InterPro" id="IPR052058">
    <property type="entry name" value="Alcohol_O-acetyltransferase"/>
</dbReference>
<dbReference type="Pfam" id="PF07247">
    <property type="entry name" value="AATase"/>
    <property type="match status" value="1"/>
</dbReference>
<name>A0A8E2EBJ5_9PEZI</name>
<evidence type="ECO:0000313" key="1">
    <source>
        <dbReference type="EMBL" id="OCK80980.1"/>
    </source>
</evidence>
<evidence type="ECO:0008006" key="3">
    <source>
        <dbReference type="Google" id="ProtNLM"/>
    </source>
</evidence>
<accession>A0A8E2EBJ5</accession>
<dbReference type="PANTHER" id="PTHR28037">
    <property type="entry name" value="ALCOHOL O-ACETYLTRANSFERASE 1-RELATED"/>
    <property type="match status" value="1"/>
</dbReference>
<protein>
    <recommendedName>
        <fullName evidence="3">Alcohol acetyltransferase</fullName>
    </recommendedName>
</protein>
<evidence type="ECO:0000313" key="2">
    <source>
        <dbReference type="Proteomes" id="UP000250266"/>
    </source>
</evidence>
<reference evidence="1 2" key="1">
    <citation type="journal article" date="2016" name="Nat. Commun.">
        <title>Ectomycorrhizal ecology is imprinted in the genome of the dominant symbiotic fungus Cenococcum geophilum.</title>
        <authorList>
            <consortium name="DOE Joint Genome Institute"/>
            <person name="Peter M."/>
            <person name="Kohler A."/>
            <person name="Ohm R.A."/>
            <person name="Kuo A."/>
            <person name="Krutzmann J."/>
            <person name="Morin E."/>
            <person name="Arend M."/>
            <person name="Barry K.W."/>
            <person name="Binder M."/>
            <person name="Choi C."/>
            <person name="Clum A."/>
            <person name="Copeland A."/>
            <person name="Grisel N."/>
            <person name="Haridas S."/>
            <person name="Kipfer T."/>
            <person name="LaButti K."/>
            <person name="Lindquist E."/>
            <person name="Lipzen A."/>
            <person name="Maire R."/>
            <person name="Meier B."/>
            <person name="Mihaltcheva S."/>
            <person name="Molinier V."/>
            <person name="Murat C."/>
            <person name="Poggeler S."/>
            <person name="Quandt C.A."/>
            <person name="Sperisen C."/>
            <person name="Tritt A."/>
            <person name="Tisserant E."/>
            <person name="Crous P.W."/>
            <person name="Henrissat B."/>
            <person name="Nehls U."/>
            <person name="Egli S."/>
            <person name="Spatafora J.W."/>
            <person name="Grigoriev I.V."/>
            <person name="Martin F.M."/>
        </authorList>
    </citation>
    <scope>NUCLEOTIDE SEQUENCE [LARGE SCALE GENOMIC DNA]</scope>
    <source>
        <strain evidence="1 2">CBS 459.81</strain>
    </source>
</reference>